<name>A0A1F4SKT1_UNCSA</name>
<comment type="caution">
    <text evidence="2">The sequence shown here is derived from an EMBL/GenBank/DDBJ whole genome shotgun (WGS) entry which is preliminary data.</text>
</comment>
<evidence type="ECO:0000256" key="1">
    <source>
        <dbReference type="SAM" id="MobiDB-lite"/>
    </source>
</evidence>
<proteinExistence type="predicted"/>
<evidence type="ECO:0000313" key="3">
    <source>
        <dbReference type="Proteomes" id="UP000178417"/>
    </source>
</evidence>
<organism evidence="2 3">
    <name type="scientific">candidate division WOR-1 bacterium RIFOXYB2_FULL_37_13</name>
    <dbReference type="NCBI Taxonomy" id="1802579"/>
    <lineage>
        <taxon>Bacteria</taxon>
        <taxon>Bacillati</taxon>
        <taxon>Saganbacteria</taxon>
    </lineage>
</organism>
<protein>
    <submittedName>
        <fullName evidence="2">Uncharacterized protein</fullName>
    </submittedName>
</protein>
<feature type="region of interest" description="Disordered" evidence="1">
    <location>
        <begin position="1"/>
        <end position="50"/>
    </location>
</feature>
<gene>
    <name evidence="2" type="ORF">A2310_00625</name>
</gene>
<accession>A0A1F4SKT1</accession>
<dbReference type="AlphaFoldDB" id="A0A1F4SKT1"/>
<evidence type="ECO:0000313" key="2">
    <source>
        <dbReference type="EMBL" id="OGC21009.1"/>
    </source>
</evidence>
<sequence>MMRVPGDGAGKPPIPPPITPKEGSNAQETKPEHLRQTPAPKEGFTQGPGYDAQAIAARMAALTLQAKEKELKDLTFKQIVEQAIEETGFKDPQEAMEEANRKKQKEIDAILKTIKENEELMEEAEAWESFGKILEEQLSEEQIEEFFGAVKESISEYRGKG</sequence>
<dbReference type="STRING" id="1802579.A2310_00625"/>
<dbReference type="Proteomes" id="UP000178417">
    <property type="component" value="Unassembled WGS sequence"/>
</dbReference>
<reference evidence="2 3" key="1">
    <citation type="journal article" date="2016" name="Nat. Commun.">
        <title>Thousands of microbial genomes shed light on interconnected biogeochemical processes in an aquifer system.</title>
        <authorList>
            <person name="Anantharaman K."/>
            <person name="Brown C.T."/>
            <person name="Hug L.A."/>
            <person name="Sharon I."/>
            <person name="Castelle C.J."/>
            <person name="Probst A.J."/>
            <person name="Thomas B.C."/>
            <person name="Singh A."/>
            <person name="Wilkins M.J."/>
            <person name="Karaoz U."/>
            <person name="Brodie E.L."/>
            <person name="Williams K.H."/>
            <person name="Hubbard S.S."/>
            <person name="Banfield J.F."/>
        </authorList>
    </citation>
    <scope>NUCLEOTIDE SEQUENCE [LARGE SCALE GENOMIC DNA]</scope>
</reference>
<dbReference type="EMBL" id="MEUB01000051">
    <property type="protein sequence ID" value="OGC21009.1"/>
    <property type="molecule type" value="Genomic_DNA"/>
</dbReference>